<accession>A0A1G1YV15</accession>
<name>A0A1G1YV15_9BACT</name>
<evidence type="ECO:0000313" key="1">
    <source>
        <dbReference type="EMBL" id="OGY56215.1"/>
    </source>
</evidence>
<proteinExistence type="predicted"/>
<evidence type="ECO:0000313" key="2">
    <source>
        <dbReference type="Proteomes" id="UP000178179"/>
    </source>
</evidence>
<dbReference type="InterPro" id="IPR008972">
    <property type="entry name" value="Cupredoxin"/>
</dbReference>
<evidence type="ECO:0008006" key="3">
    <source>
        <dbReference type="Google" id="ProtNLM"/>
    </source>
</evidence>
<organism evidence="1 2">
    <name type="scientific">Candidatus Colwellbacteria bacterium GWA2_46_10</name>
    <dbReference type="NCBI Taxonomy" id="1797684"/>
    <lineage>
        <taxon>Bacteria</taxon>
        <taxon>Candidatus Colwelliibacteriota</taxon>
    </lineage>
</organism>
<reference evidence="1 2" key="1">
    <citation type="journal article" date="2016" name="Nat. Commun.">
        <title>Thousands of microbial genomes shed light on interconnected biogeochemical processes in an aquifer system.</title>
        <authorList>
            <person name="Anantharaman K."/>
            <person name="Brown C.T."/>
            <person name="Hug L.A."/>
            <person name="Sharon I."/>
            <person name="Castelle C.J."/>
            <person name="Probst A.J."/>
            <person name="Thomas B.C."/>
            <person name="Singh A."/>
            <person name="Wilkins M.J."/>
            <person name="Karaoz U."/>
            <person name="Brodie E.L."/>
            <person name="Williams K.H."/>
            <person name="Hubbard S.S."/>
            <person name="Banfield J.F."/>
        </authorList>
    </citation>
    <scope>NUCLEOTIDE SEQUENCE [LARGE SCALE GENOMIC DNA]</scope>
</reference>
<sequence>MNKTFLVVALIVVAALGIWYFTSQSQAPAVNETENVGGNGTVEEATDGGNVITFTGTGFSPGILTVKAGETVKFVNSSDGNFWPASAMHPTHTVYPGSGIEKCDTAERESIFDACDGIAPGGSYEFTFNEVGEWGYHNHLDAKFFGKVVVE</sequence>
<dbReference type="AlphaFoldDB" id="A0A1G1YV15"/>
<dbReference type="EMBL" id="MHIS01000020">
    <property type="protein sequence ID" value="OGY56215.1"/>
    <property type="molecule type" value="Genomic_DNA"/>
</dbReference>
<dbReference type="Proteomes" id="UP000178179">
    <property type="component" value="Unassembled WGS sequence"/>
</dbReference>
<gene>
    <name evidence="1" type="ORF">A2119_01135</name>
</gene>
<protein>
    <recommendedName>
        <fullName evidence="3">EfeO-type cupredoxin-like domain-containing protein</fullName>
    </recommendedName>
</protein>
<comment type="caution">
    <text evidence="1">The sequence shown here is derived from an EMBL/GenBank/DDBJ whole genome shotgun (WGS) entry which is preliminary data.</text>
</comment>
<dbReference type="SUPFAM" id="SSF49503">
    <property type="entry name" value="Cupredoxins"/>
    <property type="match status" value="1"/>
</dbReference>
<dbReference type="Gene3D" id="2.60.40.420">
    <property type="entry name" value="Cupredoxins - blue copper proteins"/>
    <property type="match status" value="1"/>
</dbReference>